<dbReference type="Pfam" id="PF14559">
    <property type="entry name" value="TPR_19"/>
    <property type="match status" value="1"/>
</dbReference>
<gene>
    <name evidence="3" type="ORF">ABZ921_07405</name>
</gene>
<dbReference type="RefSeq" id="WP_359345969.1">
    <property type="nucleotide sequence ID" value="NZ_JBEYXV010000003.1"/>
</dbReference>
<evidence type="ECO:0000256" key="1">
    <source>
        <dbReference type="ARBA" id="ARBA00022737"/>
    </source>
</evidence>
<accession>A0ABV3BHG1</accession>
<dbReference type="InterPro" id="IPR027417">
    <property type="entry name" value="P-loop_NTPase"/>
</dbReference>
<comment type="caution">
    <text evidence="3">The sequence shown here is derived from an EMBL/GenBank/DDBJ whole genome shotgun (WGS) entry which is preliminary data.</text>
</comment>
<dbReference type="Gene3D" id="3.40.50.300">
    <property type="entry name" value="P-loop containing nucleotide triphosphate hydrolases"/>
    <property type="match status" value="1"/>
</dbReference>
<dbReference type="EMBL" id="JBEYXV010000003">
    <property type="protein sequence ID" value="MEU6820439.1"/>
    <property type="molecule type" value="Genomic_DNA"/>
</dbReference>
<dbReference type="SMART" id="SM00028">
    <property type="entry name" value="TPR"/>
    <property type="match status" value="7"/>
</dbReference>
<evidence type="ECO:0000256" key="2">
    <source>
        <dbReference type="ARBA" id="ARBA00022803"/>
    </source>
</evidence>
<evidence type="ECO:0000313" key="3">
    <source>
        <dbReference type="EMBL" id="MEU6820439.1"/>
    </source>
</evidence>
<protein>
    <submittedName>
        <fullName evidence="3">Tetratricopeptide repeat protein</fullName>
    </submittedName>
</protein>
<reference evidence="3 4" key="1">
    <citation type="submission" date="2024-06" db="EMBL/GenBank/DDBJ databases">
        <title>The Natural Products Discovery Center: Release of the First 8490 Sequenced Strains for Exploring Actinobacteria Biosynthetic Diversity.</title>
        <authorList>
            <person name="Kalkreuter E."/>
            <person name="Kautsar S.A."/>
            <person name="Yang D."/>
            <person name="Bader C.D."/>
            <person name="Teijaro C.N."/>
            <person name="Fluegel L."/>
            <person name="Davis C.M."/>
            <person name="Simpson J.R."/>
            <person name="Lauterbach L."/>
            <person name="Steele A.D."/>
            <person name="Gui C."/>
            <person name="Meng S."/>
            <person name="Li G."/>
            <person name="Viehrig K."/>
            <person name="Ye F."/>
            <person name="Su P."/>
            <person name="Kiefer A.F."/>
            <person name="Nichols A."/>
            <person name="Cepeda A.J."/>
            <person name="Yan W."/>
            <person name="Fan B."/>
            <person name="Jiang Y."/>
            <person name="Adhikari A."/>
            <person name="Zheng C.-J."/>
            <person name="Schuster L."/>
            <person name="Cowan T.M."/>
            <person name="Smanski M.J."/>
            <person name="Chevrette M.G."/>
            <person name="De Carvalho L.P.S."/>
            <person name="Shen B."/>
        </authorList>
    </citation>
    <scope>NUCLEOTIDE SEQUENCE [LARGE SCALE GENOMIC DNA]</scope>
    <source>
        <strain evidence="3 4">NPDC046838</strain>
    </source>
</reference>
<keyword evidence="4" id="KW-1185">Reference proteome</keyword>
<dbReference type="PANTHER" id="PTHR44858:SF1">
    <property type="entry name" value="UDP-N-ACETYLGLUCOSAMINE--PEPTIDE N-ACETYLGLUCOSAMINYLTRANSFERASE SPINDLY-RELATED"/>
    <property type="match status" value="1"/>
</dbReference>
<organism evidence="3 4">
    <name type="scientific">Streptomyces atriruber</name>
    <dbReference type="NCBI Taxonomy" id="545121"/>
    <lineage>
        <taxon>Bacteria</taxon>
        <taxon>Bacillati</taxon>
        <taxon>Actinomycetota</taxon>
        <taxon>Actinomycetes</taxon>
        <taxon>Kitasatosporales</taxon>
        <taxon>Streptomycetaceae</taxon>
        <taxon>Streptomyces</taxon>
    </lineage>
</organism>
<dbReference type="InterPro" id="IPR050498">
    <property type="entry name" value="Ycf3"/>
</dbReference>
<dbReference type="Proteomes" id="UP001551176">
    <property type="component" value="Unassembled WGS sequence"/>
</dbReference>
<dbReference type="Pfam" id="PF13176">
    <property type="entry name" value="TPR_7"/>
    <property type="match status" value="1"/>
</dbReference>
<dbReference type="SUPFAM" id="SSF52540">
    <property type="entry name" value="P-loop containing nucleoside triphosphate hydrolases"/>
    <property type="match status" value="1"/>
</dbReference>
<proteinExistence type="predicted"/>
<sequence>MARLKVSMQELIRRRRRAAFVGRREELRLFRENFEVSPEDDRHRFLFHVHGPAGVGKTSLVREMGQVATECGAFVAYVDDGVTDLPGALAEIAAQYAQQGGTMKALDRALAAHRRRIHEAVAAAAHASEPEAPSAGSAAVARAGVVGLGLVPVVGALSGAVDADRVALGADRLRARFRSPEDARLALEPERALTPVLLDELGGAADTAPWLVLLFDTYERTAPFLDRWLHDVMTTDRYGELPANAVVVTAGQRPLDPVRWDGAADFTAELPLHPFTETEARGLLAAKGVTDEPVIAEVLRLSGRLPVLVSTLAETGPTAPDDVGDPSATAVERFLKAEQDPVRRAAALDCALPRRLDEEIVRAAVDPDGDGAGSSGGDGPAELYAWLRTMPFVRPDGRGTARYHDVVRAPMLRLRRNTAPALWSAGHTRLAELYGRRREALEEELRGAPGRPWMRAEWRALCVDELYHSLCAGPRAALPGVLRAGIDACRFDTAVAREWARAVTDAADDTGADHLRAWSDDLRDVLADEELGALRVLELLLARGGLDDAGRVAAYNEHGLRLFHLGRLREALADHERAIAIDPGDSWGHHGLAVTHRALGEFETALRHLAAADEVAPGAEWVARDRGETYRRMGRPEEALPWLDRAHALDPREPLTLGSRGQAKFVLGRPREALDDLDRAIDLWPDYPWALLRRARVRQALGDLPGALDDLDRAHEVAPDAPGTYSDRGDVLRFADRHEEAVAAYDRAVALDPGHAWAWGSRALCLEALGREEEALASLDEALRIDPEYGWAREQRQRMMEADTA</sequence>
<dbReference type="InterPro" id="IPR011990">
    <property type="entry name" value="TPR-like_helical_dom_sf"/>
</dbReference>
<dbReference type="PANTHER" id="PTHR44858">
    <property type="entry name" value="TETRATRICOPEPTIDE REPEAT PROTEIN 6"/>
    <property type="match status" value="1"/>
</dbReference>
<name>A0ABV3BHG1_9ACTN</name>
<evidence type="ECO:0000313" key="4">
    <source>
        <dbReference type="Proteomes" id="UP001551176"/>
    </source>
</evidence>
<keyword evidence="2" id="KW-0802">TPR repeat</keyword>
<dbReference type="SUPFAM" id="SSF48452">
    <property type="entry name" value="TPR-like"/>
    <property type="match status" value="2"/>
</dbReference>
<keyword evidence="1" id="KW-0677">Repeat</keyword>
<dbReference type="Pfam" id="PF13432">
    <property type="entry name" value="TPR_16"/>
    <property type="match status" value="2"/>
</dbReference>
<dbReference type="InterPro" id="IPR019734">
    <property type="entry name" value="TPR_rpt"/>
</dbReference>
<dbReference type="Gene3D" id="1.25.40.10">
    <property type="entry name" value="Tetratricopeptide repeat domain"/>
    <property type="match status" value="2"/>
</dbReference>